<proteinExistence type="predicted"/>
<reference evidence="2 3" key="1">
    <citation type="submission" date="2015-07" db="EMBL/GenBank/DDBJ databases">
        <title>The genome of Eufriesea mexicana.</title>
        <authorList>
            <person name="Pan H."/>
            <person name="Kapheim K."/>
        </authorList>
    </citation>
    <scope>NUCLEOTIDE SEQUENCE [LARGE SCALE GENOMIC DNA]</scope>
    <source>
        <strain evidence="2">0111107269</strain>
        <tissue evidence="2">Whole body</tissue>
    </source>
</reference>
<organism evidence="2 3">
    <name type="scientific">Eufriesea mexicana</name>
    <dbReference type="NCBI Taxonomy" id="516756"/>
    <lineage>
        <taxon>Eukaryota</taxon>
        <taxon>Metazoa</taxon>
        <taxon>Ecdysozoa</taxon>
        <taxon>Arthropoda</taxon>
        <taxon>Hexapoda</taxon>
        <taxon>Insecta</taxon>
        <taxon>Pterygota</taxon>
        <taxon>Neoptera</taxon>
        <taxon>Endopterygota</taxon>
        <taxon>Hymenoptera</taxon>
        <taxon>Apocrita</taxon>
        <taxon>Aculeata</taxon>
        <taxon>Apoidea</taxon>
        <taxon>Anthophila</taxon>
        <taxon>Apidae</taxon>
        <taxon>Eufriesea</taxon>
    </lineage>
</organism>
<sequence length="211" mass="22851">MSAFYLSSSMKLIACARRMFREANYDITRITALGSHVPGMSGKDVSGWSKIPCLKGRSSGKGGNASSSAHVGPPQCPHSVLSSTRSSVSSSPLSPCPTPMPFLVTSGSVSSGMVQSVGANLSPDQTFGSIRSLSVTREVASFPLSRTPTPPPQHRWKMLMTVWLTSAVFARYNAVIHQHYHGIMIMRVSCCEHVDEVHAELMKKQRALMNK</sequence>
<evidence type="ECO:0000313" key="2">
    <source>
        <dbReference type="EMBL" id="OAD55082.1"/>
    </source>
</evidence>
<name>A0A310SIC4_9HYME</name>
<dbReference type="EMBL" id="KQ763442">
    <property type="protein sequence ID" value="OAD55082.1"/>
    <property type="molecule type" value="Genomic_DNA"/>
</dbReference>
<dbReference type="OrthoDB" id="6363113at2759"/>
<evidence type="ECO:0000256" key="1">
    <source>
        <dbReference type="SAM" id="MobiDB-lite"/>
    </source>
</evidence>
<feature type="region of interest" description="Disordered" evidence="1">
    <location>
        <begin position="59"/>
        <end position="92"/>
    </location>
</feature>
<evidence type="ECO:0000313" key="3">
    <source>
        <dbReference type="Proteomes" id="UP000250275"/>
    </source>
</evidence>
<protein>
    <submittedName>
        <fullName evidence="2">Uncharacterized protein</fullName>
    </submittedName>
</protein>
<dbReference type="AlphaFoldDB" id="A0A310SIC4"/>
<dbReference type="Proteomes" id="UP000250275">
    <property type="component" value="Unassembled WGS sequence"/>
</dbReference>
<gene>
    <name evidence="2" type="ORF">WN48_05595</name>
</gene>
<keyword evidence="3" id="KW-1185">Reference proteome</keyword>
<feature type="compositionally biased region" description="Low complexity" evidence="1">
    <location>
        <begin position="77"/>
        <end position="92"/>
    </location>
</feature>
<accession>A0A310SIC4</accession>